<reference evidence="2 3" key="1">
    <citation type="journal article" date="2021" name="Elife">
        <title>Chloroplast acquisition without the gene transfer in kleptoplastic sea slugs, Plakobranchus ocellatus.</title>
        <authorList>
            <person name="Maeda T."/>
            <person name="Takahashi S."/>
            <person name="Yoshida T."/>
            <person name="Shimamura S."/>
            <person name="Takaki Y."/>
            <person name="Nagai Y."/>
            <person name="Toyoda A."/>
            <person name="Suzuki Y."/>
            <person name="Arimoto A."/>
            <person name="Ishii H."/>
            <person name="Satoh N."/>
            <person name="Nishiyama T."/>
            <person name="Hasebe M."/>
            <person name="Maruyama T."/>
            <person name="Minagawa J."/>
            <person name="Obokata J."/>
            <person name="Shigenobu S."/>
        </authorList>
    </citation>
    <scope>NUCLEOTIDE SEQUENCE [LARGE SCALE GENOMIC DNA]</scope>
</reference>
<evidence type="ECO:0000313" key="2">
    <source>
        <dbReference type="EMBL" id="GFN85896.1"/>
    </source>
</evidence>
<name>A0AAV3YUR8_9GAST</name>
<evidence type="ECO:0000256" key="1">
    <source>
        <dbReference type="SAM" id="Phobius"/>
    </source>
</evidence>
<keyword evidence="1" id="KW-0472">Membrane</keyword>
<dbReference type="Proteomes" id="UP000735302">
    <property type="component" value="Unassembled WGS sequence"/>
</dbReference>
<keyword evidence="3" id="KW-1185">Reference proteome</keyword>
<proteinExistence type="predicted"/>
<organism evidence="2 3">
    <name type="scientific">Plakobranchus ocellatus</name>
    <dbReference type="NCBI Taxonomy" id="259542"/>
    <lineage>
        <taxon>Eukaryota</taxon>
        <taxon>Metazoa</taxon>
        <taxon>Spiralia</taxon>
        <taxon>Lophotrochozoa</taxon>
        <taxon>Mollusca</taxon>
        <taxon>Gastropoda</taxon>
        <taxon>Heterobranchia</taxon>
        <taxon>Euthyneura</taxon>
        <taxon>Panpulmonata</taxon>
        <taxon>Sacoglossa</taxon>
        <taxon>Placobranchoidea</taxon>
        <taxon>Plakobranchidae</taxon>
        <taxon>Plakobranchus</taxon>
    </lineage>
</organism>
<feature type="transmembrane region" description="Helical" evidence="1">
    <location>
        <begin position="6"/>
        <end position="26"/>
    </location>
</feature>
<evidence type="ECO:0000313" key="3">
    <source>
        <dbReference type="Proteomes" id="UP000735302"/>
    </source>
</evidence>
<comment type="caution">
    <text evidence="2">The sequence shown here is derived from an EMBL/GenBank/DDBJ whole genome shotgun (WGS) entry which is preliminary data.</text>
</comment>
<accession>A0AAV3YUR8</accession>
<dbReference type="AlphaFoldDB" id="A0AAV3YUR8"/>
<protein>
    <submittedName>
        <fullName evidence="2">Uncharacterized protein</fullName>
    </submittedName>
</protein>
<keyword evidence="1" id="KW-1133">Transmembrane helix</keyword>
<sequence length="104" mass="11217">MSLCIIKAAGAGVSASTTSLLIYYVISVKPVIGKRVSFKMVLLQENILFLRHLWRKEQVKVSLISSYFLLKWDIGGAVGNEPALRSAVTPSSIAGSNPATIVLI</sequence>
<keyword evidence="1" id="KW-0812">Transmembrane</keyword>
<dbReference type="EMBL" id="BLXT01001484">
    <property type="protein sequence ID" value="GFN85896.1"/>
    <property type="molecule type" value="Genomic_DNA"/>
</dbReference>
<gene>
    <name evidence="2" type="ORF">PoB_001240200</name>
</gene>